<dbReference type="AlphaFoldDB" id="A0A6M0Q472"/>
<accession>A0A6M0Q472</accession>
<organism evidence="1 2">
    <name type="scientific">Bacillus mesophilus</name>
    <dbReference type="NCBI Taxonomy" id="1808955"/>
    <lineage>
        <taxon>Bacteria</taxon>
        <taxon>Bacillati</taxon>
        <taxon>Bacillota</taxon>
        <taxon>Bacilli</taxon>
        <taxon>Bacillales</taxon>
        <taxon>Bacillaceae</taxon>
        <taxon>Bacillus</taxon>
    </lineage>
</organism>
<evidence type="ECO:0008006" key="3">
    <source>
        <dbReference type="Google" id="ProtNLM"/>
    </source>
</evidence>
<dbReference type="Gene3D" id="3.40.50.300">
    <property type="entry name" value="P-loop containing nucleotide triphosphate hydrolases"/>
    <property type="match status" value="1"/>
</dbReference>
<gene>
    <name evidence="1" type="ORF">G4D63_05185</name>
</gene>
<evidence type="ECO:0000313" key="2">
    <source>
        <dbReference type="Proteomes" id="UP000481043"/>
    </source>
</evidence>
<evidence type="ECO:0000313" key="1">
    <source>
        <dbReference type="EMBL" id="NEY71131.1"/>
    </source>
</evidence>
<dbReference type="SUPFAM" id="SSF52540">
    <property type="entry name" value="P-loop containing nucleoside triphosphate hydrolases"/>
    <property type="match status" value="2"/>
</dbReference>
<dbReference type="Proteomes" id="UP000481043">
    <property type="component" value="Unassembled WGS sequence"/>
</dbReference>
<keyword evidence="2" id="KW-1185">Reference proteome</keyword>
<name>A0A6M0Q472_9BACI</name>
<dbReference type="InterPro" id="IPR027417">
    <property type="entry name" value="P-loop_NTPase"/>
</dbReference>
<reference evidence="1 2" key="1">
    <citation type="submission" date="2020-02" db="EMBL/GenBank/DDBJ databases">
        <title>Bacillus aquiflavi sp. nov., isolated from yellow water of strong flavor Chinese baijiu in Yibin region of China.</title>
        <authorList>
            <person name="Xie J."/>
        </authorList>
    </citation>
    <scope>NUCLEOTIDE SEQUENCE [LARGE SCALE GENOMIC DNA]</scope>
    <source>
        <strain evidence="1 2">SA4</strain>
    </source>
</reference>
<comment type="caution">
    <text evidence="1">The sequence shown here is derived from an EMBL/GenBank/DDBJ whole genome shotgun (WGS) entry which is preliminary data.</text>
</comment>
<proteinExistence type="predicted"/>
<protein>
    <recommendedName>
        <fullName evidence="3">ATPase</fullName>
    </recommendedName>
</protein>
<sequence>MVLMGIKNFYAGSNSSQGFYSLYDQATSDLDRVYILKGGPGTGKSSFMRKIGLILMDKGLDLEYLHCSSDNKSIDGIIIPKIKVGIFDGTAPHIIEPKYPGVVETMIDLGAYRNDAYLAKFKSTIISLTNDISTNFKAAYQTMKEAKEIHLNKEDIYLSSMDFDKANVITEDLMRSIFTPPFEKDKNPKVTKRFFGAATPNGAVNFIDNITEDLSKRYIIKGRPGSGKSTLMKKIGRHAEAEGLSVEYYPCAFDPNSIDMVIIPTLSVAIVDGTAPHVVDPFRLNDIVVDMFRLCMDTSIEETHKKEIGELNMAYQTKMTLATNFLSEAKRLHDRLEDYYKQSMDFEKVNKKREEVLQEILYLAAIEETT</sequence>
<dbReference type="EMBL" id="JAAIWM010000002">
    <property type="protein sequence ID" value="NEY71131.1"/>
    <property type="molecule type" value="Genomic_DNA"/>
</dbReference>